<organism evidence="1 2">
    <name type="scientific">Bordetella avium (strain 197N)</name>
    <dbReference type="NCBI Taxonomy" id="360910"/>
    <lineage>
        <taxon>Bacteria</taxon>
        <taxon>Pseudomonadati</taxon>
        <taxon>Pseudomonadota</taxon>
        <taxon>Betaproteobacteria</taxon>
        <taxon>Burkholderiales</taxon>
        <taxon>Alcaligenaceae</taxon>
        <taxon>Bordetella</taxon>
    </lineage>
</organism>
<sequence length="86" mass="9727">MSPTWYLPDFYSGILFSGILNGKPRNNNSGFHIAGMQFLYFRSCGERGPNLQGLHIGIPAIHFACLLDPSAAFRFWHQKKPFPKEA</sequence>
<evidence type="ECO:0000313" key="1">
    <source>
        <dbReference type="EMBL" id="CAJ48222.1"/>
    </source>
</evidence>
<dbReference type="Proteomes" id="UP000001977">
    <property type="component" value="Chromosome"/>
</dbReference>
<accession>Q2KXQ8</accession>
<dbReference type="STRING" id="360910.BAV0617"/>
<evidence type="ECO:0000313" key="2">
    <source>
        <dbReference type="Proteomes" id="UP000001977"/>
    </source>
</evidence>
<keyword evidence="2" id="KW-1185">Reference proteome</keyword>
<dbReference type="KEGG" id="bav:BAV0617"/>
<proteinExistence type="predicted"/>
<name>Q2KXQ8_BORA1</name>
<reference evidence="1 2" key="1">
    <citation type="journal article" date="2006" name="J. Bacteriol.">
        <title>Comparison of the genome sequence of the poultry pathogen Bordetella avium with those of B. bronchiseptica, B. pertussis, and B. parapertussis reveals extensive diversity in surface structures associated with host interaction.</title>
        <authorList>
            <person name="Sebaihia M."/>
            <person name="Preston A."/>
            <person name="Maskell D.J."/>
            <person name="Kuzmiak H."/>
            <person name="Connell T.D."/>
            <person name="King N.D."/>
            <person name="Orndorff P.E."/>
            <person name="Miyamoto D.M."/>
            <person name="Thomson N.R."/>
            <person name="Harris D."/>
            <person name="Goble A."/>
            <person name="Lord A."/>
            <person name="Murphy L."/>
            <person name="Quail M.A."/>
            <person name="Rutter S."/>
            <person name="Squares R."/>
            <person name="Squares S."/>
            <person name="Woodward J."/>
            <person name="Parkhill J."/>
            <person name="Temple L.M."/>
        </authorList>
    </citation>
    <scope>NUCLEOTIDE SEQUENCE [LARGE SCALE GENOMIC DNA]</scope>
    <source>
        <strain evidence="1 2">197N</strain>
    </source>
</reference>
<protein>
    <submittedName>
        <fullName evidence="1">Uncharacterized protein</fullName>
    </submittedName>
</protein>
<gene>
    <name evidence="1" type="ordered locus">BAV0617</name>
</gene>
<dbReference type="EMBL" id="AM167904">
    <property type="protein sequence ID" value="CAJ48222.1"/>
    <property type="molecule type" value="Genomic_DNA"/>
</dbReference>
<dbReference type="AlphaFoldDB" id="Q2KXQ8"/>
<dbReference type="HOGENOM" id="CLU_2491646_0_0_4"/>